<comment type="caution">
    <text evidence="4">The sequence shown here is derived from an EMBL/GenBank/DDBJ whole genome shotgun (WGS) entry which is preliminary data.</text>
</comment>
<dbReference type="Gene3D" id="3.30.700.10">
    <property type="entry name" value="Glycoprotein, Type 4 Pilin"/>
    <property type="match status" value="1"/>
</dbReference>
<dbReference type="NCBIfam" id="NF040982">
    <property type="entry name" value="ComGD"/>
    <property type="match status" value="1"/>
</dbReference>
<dbReference type="InterPro" id="IPR016785">
    <property type="entry name" value="ComGD"/>
</dbReference>
<evidence type="ECO:0000256" key="1">
    <source>
        <dbReference type="ARBA" id="ARBA00004241"/>
    </source>
</evidence>
<sequence>MIELKSLRTSEGFSLIELVIVLFLISIILLIAIPSVNHQMTKMETAYFLKELEHDLYYYQMYAMSNGRSVRFVFSATSPRYTVVEGVRTIHHKEGPDGIRFSRSTLSLNELRFLGTGGVQKAGKIEIYTKDENYQLIFHLVRGRFYFAEL</sequence>
<evidence type="ECO:0000313" key="4">
    <source>
        <dbReference type="EMBL" id="PYZ94322.1"/>
    </source>
</evidence>
<name>A0A323TGS6_9BACI</name>
<keyword evidence="3" id="KW-1133">Transmembrane helix</keyword>
<dbReference type="GO" id="GO:0030420">
    <property type="term" value="P:establishment of competence for transformation"/>
    <property type="evidence" value="ECO:0007669"/>
    <property type="project" value="UniProtKB-KW"/>
</dbReference>
<reference evidence="4 5" key="1">
    <citation type="submission" date="2017-10" db="EMBL/GenBank/DDBJ databases">
        <title>Bacillus sp. nov., a halophilic bacterium isolated from a Keqin Lake.</title>
        <authorList>
            <person name="Wang H."/>
        </authorList>
    </citation>
    <scope>NUCLEOTIDE SEQUENCE [LARGE SCALE GENOMIC DNA]</scope>
    <source>
        <strain evidence="4 5">KQ-12</strain>
    </source>
</reference>
<accession>A0A323TGS6</accession>
<evidence type="ECO:0000256" key="3">
    <source>
        <dbReference type="SAM" id="Phobius"/>
    </source>
</evidence>
<keyword evidence="3" id="KW-0812">Transmembrane</keyword>
<keyword evidence="5" id="KW-1185">Reference proteome</keyword>
<feature type="transmembrane region" description="Helical" evidence="3">
    <location>
        <begin position="12"/>
        <end position="33"/>
    </location>
</feature>
<dbReference type="SUPFAM" id="SSF54523">
    <property type="entry name" value="Pili subunits"/>
    <property type="match status" value="1"/>
</dbReference>
<dbReference type="Proteomes" id="UP000248214">
    <property type="component" value="Unassembled WGS sequence"/>
</dbReference>
<dbReference type="EMBL" id="PDOD01000001">
    <property type="protein sequence ID" value="PYZ94322.1"/>
    <property type="molecule type" value="Genomic_DNA"/>
</dbReference>
<keyword evidence="3" id="KW-0472">Membrane</keyword>
<evidence type="ECO:0000313" key="5">
    <source>
        <dbReference type="Proteomes" id="UP000248214"/>
    </source>
</evidence>
<dbReference type="Pfam" id="PF07963">
    <property type="entry name" value="N_methyl"/>
    <property type="match status" value="1"/>
</dbReference>
<organism evidence="4 5">
    <name type="scientific">Salipaludibacillus keqinensis</name>
    <dbReference type="NCBI Taxonomy" id="2045207"/>
    <lineage>
        <taxon>Bacteria</taxon>
        <taxon>Bacillati</taxon>
        <taxon>Bacillota</taxon>
        <taxon>Bacilli</taxon>
        <taxon>Bacillales</taxon>
        <taxon>Bacillaceae</taxon>
    </lineage>
</organism>
<dbReference type="RefSeq" id="WP_110607956.1">
    <property type="nucleotide sequence ID" value="NZ_PDOD01000001.1"/>
</dbReference>
<dbReference type="GO" id="GO:0009986">
    <property type="term" value="C:cell surface"/>
    <property type="evidence" value="ECO:0007669"/>
    <property type="project" value="UniProtKB-SubCell"/>
</dbReference>
<evidence type="ECO:0000256" key="2">
    <source>
        <dbReference type="ARBA" id="ARBA00023287"/>
    </source>
</evidence>
<dbReference type="InterPro" id="IPR012902">
    <property type="entry name" value="N_methyl_site"/>
</dbReference>
<proteinExistence type="predicted"/>
<dbReference type="PIRSF" id="PIRSF021292">
    <property type="entry name" value="Competence_ComGD"/>
    <property type="match status" value="1"/>
</dbReference>
<dbReference type="InterPro" id="IPR045584">
    <property type="entry name" value="Pilin-like"/>
</dbReference>
<keyword evidence="2" id="KW-0178">Competence</keyword>
<gene>
    <name evidence="4" type="ORF">CR194_01970</name>
</gene>
<dbReference type="PROSITE" id="PS00409">
    <property type="entry name" value="PROKAR_NTER_METHYL"/>
    <property type="match status" value="1"/>
</dbReference>
<evidence type="ECO:0008006" key="6">
    <source>
        <dbReference type="Google" id="ProtNLM"/>
    </source>
</evidence>
<comment type="subcellular location">
    <subcellularLocation>
        <location evidence="1">Cell surface</location>
    </subcellularLocation>
</comment>
<protein>
    <recommendedName>
        <fullName evidence="6">Competence protein ComG</fullName>
    </recommendedName>
</protein>
<dbReference type="NCBIfam" id="TIGR02532">
    <property type="entry name" value="IV_pilin_GFxxxE"/>
    <property type="match status" value="1"/>
</dbReference>
<dbReference type="AlphaFoldDB" id="A0A323TGS6"/>